<dbReference type="Pfam" id="PF06146">
    <property type="entry name" value="PsiE"/>
    <property type="match status" value="1"/>
</dbReference>
<protein>
    <recommendedName>
        <fullName evidence="9">Phosphate-starvation-inducible E</fullName>
    </recommendedName>
</protein>
<feature type="transmembrane region" description="Helical" evidence="6">
    <location>
        <begin position="20"/>
        <end position="44"/>
    </location>
</feature>
<feature type="transmembrane region" description="Helical" evidence="6">
    <location>
        <begin position="127"/>
        <end position="144"/>
    </location>
</feature>
<name>A0A511RKQ2_9DEIN</name>
<reference evidence="7 8" key="1">
    <citation type="submission" date="2019-07" db="EMBL/GenBank/DDBJ databases">
        <title>Whole genome shotgun sequence of Oceanithermus desulfurans NBRC 100063.</title>
        <authorList>
            <person name="Hosoyama A."/>
            <person name="Uohara A."/>
            <person name="Ohji S."/>
            <person name="Ichikawa N."/>
        </authorList>
    </citation>
    <scope>NUCLEOTIDE SEQUENCE [LARGE SCALE GENOMIC DNA]</scope>
    <source>
        <strain evidence="7 8">NBRC 100063</strain>
    </source>
</reference>
<dbReference type="OrthoDB" id="32928at2"/>
<keyword evidence="2" id="KW-1003">Cell membrane</keyword>
<feature type="transmembrane region" description="Helical" evidence="6">
    <location>
        <begin position="88"/>
        <end position="107"/>
    </location>
</feature>
<evidence type="ECO:0000256" key="3">
    <source>
        <dbReference type="ARBA" id="ARBA00022692"/>
    </source>
</evidence>
<accession>A0A511RKQ2</accession>
<evidence type="ECO:0008006" key="9">
    <source>
        <dbReference type="Google" id="ProtNLM"/>
    </source>
</evidence>
<proteinExistence type="predicted"/>
<dbReference type="AlphaFoldDB" id="A0A511RKQ2"/>
<keyword evidence="4 6" id="KW-1133">Transmembrane helix</keyword>
<dbReference type="GO" id="GO:0005886">
    <property type="term" value="C:plasma membrane"/>
    <property type="evidence" value="ECO:0007669"/>
    <property type="project" value="UniProtKB-SubCell"/>
</dbReference>
<dbReference type="InterPro" id="IPR020948">
    <property type="entry name" value="P_starv_induced_PsiE-like"/>
</dbReference>
<dbReference type="RefSeq" id="WP_147147809.1">
    <property type="nucleotide sequence ID" value="NZ_BJXN01000011.1"/>
</dbReference>
<sequence>MPRLRPNLIPPLEHGERVIYWLVAVSLMIGALVYLGYTLVYVFGLYAQASYTDGTLALLNGSLLTLMLAQVVYTTLTFLETGVLQIEPVLIVGIIASVRRILVITATLSTTSPAPAPLAFQETMVELGVLGAITLVLAVAIFLIRGRRLKEQPCKETAS</sequence>
<dbReference type="Proteomes" id="UP000321827">
    <property type="component" value="Unassembled WGS sequence"/>
</dbReference>
<organism evidence="7 8">
    <name type="scientific">Oceanithermus desulfurans NBRC 100063</name>
    <dbReference type="NCBI Taxonomy" id="1227550"/>
    <lineage>
        <taxon>Bacteria</taxon>
        <taxon>Thermotogati</taxon>
        <taxon>Deinococcota</taxon>
        <taxon>Deinococci</taxon>
        <taxon>Thermales</taxon>
        <taxon>Thermaceae</taxon>
        <taxon>Oceanithermus</taxon>
    </lineage>
</organism>
<comment type="caution">
    <text evidence="7">The sequence shown here is derived from an EMBL/GenBank/DDBJ whole genome shotgun (WGS) entry which is preliminary data.</text>
</comment>
<evidence type="ECO:0000256" key="5">
    <source>
        <dbReference type="ARBA" id="ARBA00023136"/>
    </source>
</evidence>
<evidence type="ECO:0000256" key="4">
    <source>
        <dbReference type="ARBA" id="ARBA00022989"/>
    </source>
</evidence>
<evidence type="ECO:0000256" key="2">
    <source>
        <dbReference type="ARBA" id="ARBA00022475"/>
    </source>
</evidence>
<evidence type="ECO:0000313" key="7">
    <source>
        <dbReference type="EMBL" id="GEM90238.1"/>
    </source>
</evidence>
<comment type="subcellular location">
    <subcellularLocation>
        <location evidence="1">Cell membrane</location>
        <topology evidence="1">Multi-pass membrane protein</topology>
    </subcellularLocation>
</comment>
<keyword evidence="3 6" id="KW-0812">Transmembrane</keyword>
<keyword evidence="5 6" id="KW-0472">Membrane</keyword>
<feature type="transmembrane region" description="Helical" evidence="6">
    <location>
        <begin position="56"/>
        <end position="76"/>
    </location>
</feature>
<evidence type="ECO:0000256" key="6">
    <source>
        <dbReference type="SAM" id="Phobius"/>
    </source>
</evidence>
<dbReference type="EMBL" id="BJXN01000011">
    <property type="protein sequence ID" value="GEM90238.1"/>
    <property type="molecule type" value="Genomic_DNA"/>
</dbReference>
<gene>
    <name evidence="7" type="ORF">ODE01S_16720</name>
</gene>
<evidence type="ECO:0000256" key="1">
    <source>
        <dbReference type="ARBA" id="ARBA00004651"/>
    </source>
</evidence>
<evidence type="ECO:0000313" key="8">
    <source>
        <dbReference type="Proteomes" id="UP000321827"/>
    </source>
</evidence>